<protein>
    <recommendedName>
        <fullName evidence="5">ABC transporter domain-containing protein</fullName>
    </recommendedName>
</protein>
<feature type="domain" description="ABC transporter" evidence="5">
    <location>
        <begin position="2"/>
        <end position="222"/>
    </location>
</feature>
<dbReference type="SMART" id="SM00382">
    <property type="entry name" value="AAA"/>
    <property type="match status" value="1"/>
</dbReference>
<comment type="caution">
    <text evidence="6">The sequence shown here is derived from an EMBL/GenBank/DDBJ whole genome shotgun (WGS) entry which is preliminary data.</text>
</comment>
<evidence type="ECO:0000313" key="7">
    <source>
        <dbReference type="Proteomes" id="UP000017831"/>
    </source>
</evidence>
<proteinExistence type="inferred from homology"/>
<dbReference type="InterPro" id="IPR017871">
    <property type="entry name" value="ABC_transporter-like_CS"/>
</dbReference>
<keyword evidence="7" id="KW-1185">Reference proteome</keyword>
<comment type="similarity">
    <text evidence="4">Belongs to the ABC transporter superfamily. Macrolide exporter (TC 3.A.1.122) family.</text>
</comment>
<dbReference type="PATRIC" id="fig|1121098.3.peg.1078"/>
<dbReference type="InterPro" id="IPR003593">
    <property type="entry name" value="AAA+_ATPase"/>
</dbReference>
<dbReference type="GO" id="GO:0022857">
    <property type="term" value="F:transmembrane transporter activity"/>
    <property type="evidence" value="ECO:0007669"/>
    <property type="project" value="TreeGrafter"/>
</dbReference>
<evidence type="ECO:0000256" key="2">
    <source>
        <dbReference type="ARBA" id="ARBA00022741"/>
    </source>
</evidence>
<dbReference type="GO" id="GO:0016887">
    <property type="term" value="F:ATP hydrolysis activity"/>
    <property type="evidence" value="ECO:0007669"/>
    <property type="project" value="InterPro"/>
</dbReference>
<accession>U6RJR9</accession>
<dbReference type="AlphaFoldDB" id="U6RJR9"/>
<evidence type="ECO:0000259" key="5">
    <source>
        <dbReference type="PROSITE" id="PS50893"/>
    </source>
</evidence>
<dbReference type="EMBL" id="AQHY01000010">
    <property type="protein sequence ID" value="EOA56869.1"/>
    <property type="molecule type" value="Genomic_DNA"/>
</dbReference>
<dbReference type="GeneID" id="60062911"/>
<evidence type="ECO:0000256" key="4">
    <source>
        <dbReference type="ARBA" id="ARBA00038388"/>
    </source>
</evidence>
<dbReference type="InterPro" id="IPR003439">
    <property type="entry name" value="ABC_transporter-like_ATP-bd"/>
</dbReference>
<dbReference type="CDD" id="cd03255">
    <property type="entry name" value="ABC_MJ0796_LolCDE_FtsE"/>
    <property type="match status" value="1"/>
</dbReference>
<dbReference type="FunFam" id="3.40.50.300:FF:000032">
    <property type="entry name" value="Export ABC transporter ATP-binding protein"/>
    <property type="match status" value="1"/>
</dbReference>
<evidence type="ECO:0000313" key="6">
    <source>
        <dbReference type="EMBL" id="EOA56869.1"/>
    </source>
</evidence>
<dbReference type="eggNOG" id="COG1136">
    <property type="taxonomic scope" value="Bacteria"/>
</dbReference>
<organism evidence="6 7">
    <name type="scientific">Phocaeicola massiliensis B84634 = Timone 84634 = DSM 17679 = JCM 13223</name>
    <dbReference type="NCBI Taxonomy" id="1121098"/>
    <lineage>
        <taxon>Bacteria</taxon>
        <taxon>Pseudomonadati</taxon>
        <taxon>Bacteroidota</taxon>
        <taxon>Bacteroidia</taxon>
        <taxon>Bacteroidales</taxon>
        <taxon>Bacteroidaceae</taxon>
        <taxon>Phocaeicola</taxon>
    </lineage>
</organism>
<sequence length="224" mass="24904">MIQIENLSKVFRTSEVETIALNHVSMEVKEGEFVAIMGPSGCGKSTLLNILGLLDNPTEGSYKLIDKEVAGLKEKERTQLRKGVIGFVFQSFNLIDELNVFENVELPLTYLGIKASERKERVLEILKRMNLSHRAKHFPQQLSGGQQQRVAIARAVITNPKLILADEPTGNLDSKNGSEVMNLLTELNKEGTSIVMVTHSQHDASFAHRIIHLFDGSIVANVKE</sequence>
<dbReference type="GO" id="GO:0098796">
    <property type="term" value="C:membrane protein complex"/>
    <property type="evidence" value="ECO:0007669"/>
    <property type="project" value="UniProtKB-ARBA"/>
</dbReference>
<dbReference type="Gene3D" id="3.40.50.300">
    <property type="entry name" value="P-loop containing nucleotide triphosphate hydrolases"/>
    <property type="match status" value="1"/>
</dbReference>
<dbReference type="Proteomes" id="UP000017831">
    <property type="component" value="Unassembled WGS sequence"/>
</dbReference>
<dbReference type="OrthoDB" id="9802264at2"/>
<keyword evidence="1" id="KW-0813">Transport</keyword>
<dbReference type="PANTHER" id="PTHR24220:SF648">
    <property type="entry name" value="ABC TRANSPORTER ATP-BINDING PROTEIN YTRE"/>
    <property type="match status" value="1"/>
</dbReference>
<dbReference type="PROSITE" id="PS00211">
    <property type="entry name" value="ABC_TRANSPORTER_1"/>
    <property type="match status" value="1"/>
</dbReference>
<dbReference type="RefSeq" id="WP_005938066.1">
    <property type="nucleotide sequence ID" value="NZ_KB890327.1"/>
</dbReference>
<dbReference type="Pfam" id="PF00005">
    <property type="entry name" value="ABC_tran"/>
    <property type="match status" value="1"/>
</dbReference>
<dbReference type="InterPro" id="IPR027417">
    <property type="entry name" value="P-loop_NTPase"/>
</dbReference>
<keyword evidence="3" id="KW-0067">ATP-binding</keyword>
<name>U6RJR9_9BACT</name>
<dbReference type="STRING" id="1121098.HMPREF1534_01060"/>
<dbReference type="PANTHER" id="PTHR24220">
    <property type="entry name" value="IMPORT ATP-BINDING PROTEIN"/>
    <property type="match status" value="1"/>
</dbReference>
<dbReference type="HOGENOM" id="CLU_000604_1_22_10"/>
<reference evidence="6 7" key="1">
    <citation type="submission" date="2013-04" db="EMBL/GenBank/DDBJ databases">
        <title>The Genome Sequence of Bacteroides massiliensis DSM 17679.</title>
        <authorList>
            <consortium name="The Broad Institute Genomics Platform"/>
            <person name="Earl A."/>
            <person name="Ward D."/>
            <person name="Feldgarden M."/>
            <person name="Gevers D."/>
            <person name="Martens E."/>
            <person name="Fenner L."/>
            <person name="Roux V."/>
            <person name="Mallet M.N."/>
            <person name="Raoult D."/>
            <person name="Walker B."/>
            <person name="Young S."/>
            <person name="Zeng Q."/>
            <person name="Gargeya S."/>
            <person name="Fitzgerald M."/>
            <person name="Haas B."/>
            <person name="Abouelleil A."/>
            <person name="Allen A.W."/>
            <person name="Alvarado L."/>
            <person name="Arachchi H.M."/>
            <person name="Berlin A.M."/>
            <person name="Chapman S.B."/>
            <person name="Gainer-Dewar J."/>
            <person name="Goldberg J."/>
            <person name="Griggs A."/>
            <person name="Gujja S."/>
            <person name="Hansen M."/>
            <person name="Howarth C."/>
            <person name="Imamovic A."/>
            <person name="Ireland A."/>
            <person name="Larimer J."/>
            <person name="McCowan C."/>
            <person name="Murphy C."/>
            <person name="Pearson M."/>
            <person name="Poon T.W."/>
            <person name="Priest M."/>
            <person name="Roberts A."/>
            <person name="Saif S."/>
            <person name="Shea T."/>
            <person name="Sisk P."/>
            <person name="Sykes S."/>
            <person name="Wortman J."/>
            <person name="Nusbaum C."/>
            <person name="Birren B."/>
        </authorList>
    </citation>
    <scope>NUCLEOTIDE SEQUENCE [LARGE SCALE GENOMIC DNA]</scope>
    <source>
        <strain evidence="7">B84634 / Timone 84634 / DSM 17679 / JCM 13223</strain>
    </source>
</reference>
<evidence type="ECO:0000256" key="3">
    <source>
        <dbReference type="ARBA" id="ARBA00022840"/>
    </source>
</evidence>
<gene>
    <name evidence="6" type="ORF">HMPREF1534_01060</name>
</gene>
<evidence type="ECO:0000256" key="1">
    <source>
        <dbReference type="ARBA" id="ARBA00022448"/>
    </source>
</evidence>
<dbReference type="SUPFAM" id="SSF52540">
    <property type="entry name" value="P-loop containing nucleoside triphosphate hydrolases"/>
    <property type="match status" value="1"/>
</dbReference>
<dbReference type="InterPro" id="IPR017911">
    <property type="entry name" value="MacB-like_ATP-bd"/>
</dbReference>
<dbReference type="GO" id="GO:0005524">
    <property type="term" value="F:ATP binding"/>
    <property type="evidence" value="ECO:0007669"/>
    <property type="project" value="UniProtKB-KW"/>
</dbReference>
<dbReference type="GO" id="GO:0005886">
    <property type="term" value="C:plasma membrane"/>
    <property type="evidence" value="ECO:0007669"/>
    <property type="project" value="TreeGrafter"/>
</dbReference>
<dbReference type="PROSITE" id="PS50893">
    <property type="entry name" value="ABC_TRANSPORTER_2"/>
    <property type="match status" value="1"/>
</dbReference>
<keyword evidence="2" id="KW-0547">Nucleotide-binding</keyword>
<dbReference type="InterPro" id="IPR015854">
    <property type="entry name" value="ABC_transpr_LolD-like"/>
</dbReference>